<evidence type="ECO:0000256" key="6">
    <source>
        <dbReference type="ARBA" id="ARBA00023136"/>
    </source>
</evidence>
<dbReference type="PANTHER" id="PTHR43163">
    <property type="entry name" value="DIPEPTIDE TRANSPORT SYSTEM PERMEASE PROTEIN DPPB-RELATED"/>
    <property type="match status" value="1"/>
</dbReference>
<evidence type="ECO:0000256" key="3">
    <source>
        <dbReference type="ARBA" id="ARBA00022475"/>
    </source>
</evidence>
<feature type="transmembrane region" description="Helical" evidence="7">
    <location>
        <begin position="97"/>
        <end position="121"/>
    </location>
</feature>
<evidence type="ECO:0000256" key="1">
    <source>
        <dbReference type="ARBA" id="ARBA00004651"/>
    </source>
</evidence>
<comment type="subcellular location">
    <subcellularLocation>
        <location evidence="1 7">Cell membrane</location>
        <topology evidence="1 7">Multi-pass membrane protein</topology>
    </subcellularLocation>
</comment>
<dbReference type="SUPFAM" id="SSF161098">
    <property type="entry name" value="MetI-like"/>
    <property type="match status" value="1"/>
</dbReference>
<dbReference type="InterPro" id="IPR045621">
    <property type="entry name" value="BPD_transp_1_N"/>
</dbReference>
<evidence type="ECO:0000256" key="5">
    <source>
        <dbReference type="ARBA" id="ARBA00022989"/>
    </source>
</evidence>
<dbReference type="EMBL" id="BOMB01000041">
    <property type="protein sequence ID" value="GID15349.1"/>
    <property type="molecule type" value="Genomic_DNA"/>
</dbReference>
<dbReference type="Pfam" id="PF00528">
    <property type="entry name" value="BPD_transp_1"/>
    <property type="match status" value="1"/>
</dbReference>
<evidence type="ECO:0000313" key="9">
    <source>
        <dbReference type="EMBL" id="GID15349.1"/>
    </source>
</evidence>
<feature type="transmembrane region" description="Helical" evidence="7">
    <location>
        <begin position="283"/>
        <end position="309"/>
    </location>
</feature>
<dbReference type="GO" id="GO:0071916">
    <property type="term" value="F:dipeptide transmembrane transporter activity"/>
    <property type="evidence" value="ECO:0007669"/>
    <property type="project" value="TreeGrafter"/>
</dbReference>
<dbReference type="Pfam" id="PF19300">
    <property type="entry name" value="BPD_transp_1_N"/>
    <property type="match status" value="1"/>
</dbReference>
<feature type="transmembrane region" description="Helical" evidence="7">
    <location>
        <begin position="242"/>
        <end position="263"/>
    </location>
</feature>
<sequence length="335" mass="35815">MIAYIVRRLCLSLLMIALVSVLVFVVLRLLPGDPTITRVGAAQSIDAKTLAQMHHRLGLDDPIIVQYGRWIGGLFHGDLGRSYFSEYPVGELIGQRVGATLLLAVAGLILGVLISLPLALLPAISRRRIWRRLVGGYATVGMAAPPFVFGIILIAVFSVGLGWMPTGGYQSLFADPLHSLRLLVLPALTLGITLSAPLVHYLRTSMREVDSAAFVRTATGKGLRRRQVVNGHVLPNAMLPTATAFGVMIGSVLGGVVVVEYVFRWPGLGSLIVDAVLQRDYAVLQTAVLLVAAAFVLANLVIDILLGVLDPRLRVGGARARRRTRTAVAAVGGAQ</sequence>
<dbReference type="Proteomes" id="UP000612808">
    <property type="component" value="Unassembled WGS sequence"/>
</dbReference>
<dbReference type="AlphaFoldDB" id="A0A8J3NDH9"/>
<protein>
    <submittedName>
        <fullName evidence="9">ABC transporter permease</fullName>
    </submittedName>
</protein>
<dbReference type="PROSITE" id="PS50928">
    <property type="entry name" value="ABC_TM1"/>
    <property type="match status" value="1"/>
</dbReference>
<comment type="similarity">
    <text evidence="7">Belongs to the binding-protein-dependent transport system permease family.</text>
</comment>
<evidence type="ECO:0000256" key="7">
    <source>
        <dbReference type="RuleBase" id="RU363032"/>
    </source>
</evidence>
<dbReference type="Gene3D" id="1.10.3720.10">
    <property type="entry name" value="MetI-like"/>
    <property type="match status" value="1"/>
</dbReference>
<dbReference type="RefSeq" id="WP_203663615.1">
    <property type="nucleotide sequence ID" value="NZ_BAAAZM010000021.1"/>
</dbReference>
<dbReference type="PANTHER" id="PTHR43163:SF6">
    <property type="entry name" value="DIPEPTIDE TRANSPORT SYSTEM PERMEASE PROTEIN DPPB-RELATED"/>
    <property type="match status" value="1"/>
</dbReference>
<feature type="transmembrane region" description="Helical" evidence="7">
    <location>
        <begin position="133"/>
        <end position="163"/>
    </location>
</feature>
<evidence type="ECO:0000256" key="4">
    <source>
        <dbReference type="ARBA" id="ARBA00022692"/>
    </source>
</evidence>
<keyword evidence="6 7" id="KW-0472">Membrane</keyword>
<keyword evidence="2 7" id="KW-0813">Transport</keyword>
<proteinExistence type="inferred from homology"/>
<evidence type="ECO:0000313" key="10">
    <source>
        <dbReference type="Proteomes" id="UP000612808"/>
    </source>
</evidence>
<keyword evidence="3" id="KW-1003">Cell membrane</keyword>
<keyword evidence="10" id="KW-1185">Reference proteome</keyword>
<reference evidence="9" key="1">
    <citation type="submission" date="2021-01" db="EMBL/GenBank/DDBJ databases">
        <title>Whole genome shotgun sequence of Actinocatenispora rupis NBRC 107355.</title>
        <authorList>
            <person name="Komaki H."/>
            <person name="Tamura T."/>
        </authorList>
    </citation>
    <scope>NUCLEOTIDE SEQUENCE</scope>
    <source>
        <strain evidence="9">NBRC 107355</strain>
    </source>
</reference>
<keyword evidence="4 7" id="KW-0812">Transmembrane</keyword>
<evidence type="ECO:0000256" key="2">
    <source>
        <dbReference type="ARBA" id="ARBA00022448"/>
    </source>
</evidence>
<dbReference type="CDD" id="cd06261">
    <property type="entry name" value="TM_PBP2"/>
    <property type="match status" value="1"/>
</dbReference>
<feature type="transmembrane region" description="Helical" evidence="7">
    <location>
        <begin position="183"/>
        <end position="202"/>
    </location>
</feature>
<gene>
    <name evidence="9" type="primary">dppB</name>
    <name evidence="9" type="ORF">Aru02nite_62380</name>
</gene>
<organism evidence="9 10">
    <name type="scientific">Actinocatenispora rupis</name>
    <dbReference type="NCBI Taxonomy" id="519421"/>
    <lineage>
        <taxon>Bacteria</taxon>
        <taxon>Bacillati</taxon>
        <taxon>Actinomycetota</taxon>
        <taxon>Actinomycetes</taxon>
        <taxon>Micromonosporales</taxon>
        <taxon>Micromonosporaceae</taxon>
        <taxon>Actinocatenispora</taxon>
    </lineage>
</organism>
<comment type="caution">
    <text evidence="9">The sequence shown here is derived from an EMBL/GenBank/DDBJ whole genome shotgun (WGS) entry which is preliminary data.</text>
</comment>
<feature type="transmembrane region" description="Helical" evidence="7">
    <location>
        <begin position="9"/>
        <end position="30"/>
    </location>
</feature>
<keyword evidence="5 7" id="KW-1133">Transmembrane helix</keyword>
<name>A0A8J3NDH9_9ACTN</name>
<accession>A0A8J3NDH9</accession>
<dbReference type="InterPro" id="IPR035906">
    <property type="entry name" value="MetI-like_sf"/>
</dbReference>
<dbReference type="GO" id="GO:0005886">
    <property type="term" value="C:plasma membrane"/>
    <property type="evidence" value="ECO:0007669"/>
    <property type="project" value="UniProtKB-SubCell"/>
</dbReference>
<evidence type="ECO:0000259" key="8">
    <source>
        <dbReference type="PROSITE" id="PS50928"/>
    </source>
</evidence>
<dbReference type="InterPro" id="IPR000515">
    <property type="entry name" value="MetI-like"/>
</dbReference>
<feature type="domain" description="ABC transmembrane type-1" evidence="8">
    <location>
        <begin position="97"/>
        <end position="306"/>
    </location>
</feature>